<keyword evidence="1" id="KW-1133">Transmembrane helix</keyword>
<sequence length="676" mass="77815">MSLISVLFLGIAVLLSAAAALGLYYFPRNKKSVKHWKYFSVLRFFTVLVGLILLINPKFEQNQVRIEKPNLVVVSDNSKSVRFLKGEKQTKRFLQELLQDQEIKEAFNVKSFTFDEELHFSRTPEFSGNASDPGKALKQLARLYPESNSPLILITDGNATQGTAPVYAASKYQSEIFPVVVGDTTQHADVYIDLLNVNPYAFLDQRFPVEIFVNYQGDASVQSKLLIKKGTRVVHETKLSFSADKQGEQVEIMLPAKRIGKHKYTAYITPLNQEKNLQNNQRDFFIEVVDQQSKVLILSSFLHPDLGALKKSINSNKQRQAHIKLIDELKQEELSEYTNFVLYQPNQNFEWVFDYLDKTQKNYLLVGGTKTDYNFLNRIQSSFRKELKINQNEEFQAQLNENFSLYQPSKINFLDYPPLSDQFGEISNLSTGQALLQQNINGVATQQPVVYFVESGQRRIGLVFGENLWQWRVKNFADLANFEAFDLFINDIIQFLGDNNRGERLKVEMKTVFNQGEPIRMQAQYVDKNYREDAQATINLRVVKQEDESIQNYSLNYVDGNYVTNLGALAPGSYTFTAQVEGENSLQTGDFVVTAFDIEEQFNHAQVSELNKISDTLYYSEDFLSLKTKLLQTDIYKPVQRTLTKKVELIEFKWLLGLWVLLLSLEWFLRKYNGLT</sequence>
<feature type="transmembrane region" description="Helical" evidence="1">
    <location>
        <begin position="6"/>
        <end position="26"/>
    </location>
</feature>
<evidence type="ECO:0000256" key="1">
    <source>
        <dbReference type="SAM" id="Phobius"/>
    </source>
</evidence>
<organism evidence="2 3">
    <name type="scientific">Mesonia sediminis</name>
    <dbReference type="NCBI Taxonomy" id="1703946"/>
    <lineage>
        <taxon>Bacteria</taxon>
        <taxon>Pseudomonadati</taxon>
        <taxon>Bacteroidota</taxon>
        <taxon>Flavobacteriia</taxon>
        <taxon>Flavobacteriales</taxon>
        <taxon>Flavobacteriaceae</taxon>
        <taxon>Mesonia</taxon>
    </lineage>
</organism>
<dbReference type="SUPFAM" id="SSF53300">
    <property type="entry name" value="vWA-like"/>
    <property type="match status" value="1"/>
</dbReference>
<dbReference type="RefSeq" id="WP_379046489.1">
    <property type="nucleotide sequence ID" value="NZ_JBHULZ010000040.1"/>
</dbReference>
<evidence type="ECO:0000313" key="3">
    <source>
        <dbReference type="Proteomes" id="UP001597357"/>
    </source>
</evidence>
<dbReference type="PANTHER" id="PTHR37947">
    <property type="entry name" value="BLL2462 PROTEIN"/>
    <property type="match status" value="1"/>
</dbReference>
<protein>
    <recommendedName>
        <fullName evidence="4">VWA domain-containing protein</fullName>
    </recommendedName>
</protein>
<dbReference type="Proteomes" id="UP001597357">
    <property type="component" value="Unassembled WGS sequence"/>
</dbReference>
<accession>A0ABW5SFC7</accession>
<comment type="caution">
    <text evidence="2">The sequence shown here is derived from an EMBL/GenBank/DDBJ whole genome shotgun (WGS) entry which is preliminary data.</text>
</comment>
<dbReference type="EMBL" id="JBHULZ010000040">
    <property type="protein sequence ID" value="MFD2697862.1"/>
    <property type="molecule type" value="Genomic_DNA"/>
</dbReference>
<proteinExistence type="predicted"/>
<dbReference type="InterPro" id="IPR036465">
    <property type="entry name" value="vWFA_dom_sf"/>
</dbReference>
<name>A0ABW5SFC7_9FLAO</name>
<keyword evidence="1" id="KW-0472">Membrane</keyword>
<gene>
    <name evidence="2" type="ORF">ACFSQ0_07650</name>
</gene>
<feature type="transmembrane region" description="Helical" evidence="1">
    <location>
        <begin position="38"/>
        <end position="55"/>
    </location>
</feature>
<evidence type="ECO:0008006" key="4">
    <source>
        <dbReference type="Google" id="ProtNLM"/>
    </source>
</evidence>
<evidence type="ECO:0000313" key="2">
    <source>
        <dbReference type="EMBL" id="MFD2697862.1"/>
    </source>
</evidence>
<reference evidence="3" key="1">
    <citation type="journal article" date="2019" name="Int. J. Syst. Evol. Microbiol.">
        <title>The Global Catalogue of Microorganisms (GCM) 10K type strain sequencing project: providing services to taxonomists for standard genome sequencing and annotation.</title>
        <authorList>
            <consortium name="The Broad Institute Genomics Platform"/>
            <consortium name="The Broad Institute Genome Sequencing Center for Infectious Disease"/>
            <person name="Wu L."/>
            <person name="Ma J."/>
        </authorList>
    </citation>
    <scope>NUCLEOTIDE SEQUENCE [LARGE SCALE GENOMIC DNA]</scope>
    <source>
        <strain evidence="3">KCTC 42255</strain>
    </source>
</reference>
<keyword evidence="1" id="KW-0812">Transmembrane</keyword>
<dbReference type="PANTHER" id="PTHR37947:SF1">
    <property type="entry name" value="BLL2462 PROTEIN"/>
    <property type="match status" value="1"/>
</dbReference>
<keyword evidence="3" id="KW-1185">Reference proteome</keyword>